<feature type="transmembrane region" description="Helical" evidence="1">
    <location>
        <begin position="32"/>
        <end position="50"/>
    </location>
</feature>
<evidence type="ECO:0000256" key="1">
    <source>
        <dbReference type="SAM" id="Phobius"/>
    </source>
</evidence>
<dbReference type="OrthoDB" id="671439at2759"/>
<dbReference type="EMBL" id="KK101396">
    <property type="protein sequence ID" value="KIZ01037.1"/>
    <property type="molecule type" value="Genomic_DNA"/>
</dbReference>
<accession>A0A0D2MKB2</accession>
<reference evidence="3 4" key="1">
    <citation type="journal article" date="2013" name="BMC Genomics">
        <title>Reconstruction of the lipid metabolism for the microalga Monoraphidium neglectum from its genome sequence reveals characteristics suitable for biofuel production.</title>
        <authorList>
            <person name="Bogen C."/>
            <person name="Al-Dilaimi A."/>
            <person name="Albersmeier A."/>
            <person name="Wichmann J."/>
            <person name="Grundmann M."/>
            <person name="Rupp O."/>
            <person name="Lauersen K.J."/>
            <person name="Blifernez-Klassen O."/>
            <person name="Kalinowski J."/>
            <person name="Goesmann A."/>
            <person name="Mussgnug J.H."/>
            <person name="Kruse O."/>
        </authorList>
    </citation>
    <scope>NUCLEOTIDE SEQUENCE [LARGE SCALE GENOMIC DNA]</scope>
    <source>
        <strain evidence="3 4">SAG 48.87</strain>
    </source>
</reference>
<feature type="domain" description="SGNH hydrolase-type esterase" evidence="2">
    <location>
        <begin position="113"/>
        <end position="190"/>
    </location>
</feature>
<sequence>MAPVGSPCVAGPLAVHATARRSCTHGPATPHVWARTAVVAATVLVAVALLQPIYAQTRTAAIPSPQAPANQQPQQALQGVGRFVPDESLARLPPGQKRAVPPAHTWHRSNILLFGDSLTELGTSPASGWSNALADRYKRRADVINRGFGGYTSKQGLEILPEILETIDLGRTLLAVVWFGTNDAATPDGPQ</sequence>
<dbReference type="InterPro" id="IPR045136">
    <property type="entry name" value="Iah1-like"/>
</dbReference>
<evidence type="ECO:0000313" key="3">
    <source>
        <dbReference type="EMBL" id="KIZ01037.1"/>
    </source>
</evidence>
<keyword evidence="1" id="KW-0472">Membrane</keyword>
<dbReference type="InterPro" id="IPR013830">
    <property type="entry name" value="SGNH_hydro"/>
</dbReference>
<dbReference type="Proteomes" id="UP000054498">
    <property type="component" value="Unassembled WGS sequence"/>
</dbReference>
<name>A0A0D2MKB2_9CHLO</name>
<gene>
    <name evidence="3" type="ORF">MNEG_6922</name>
</gene>
<organism evidence="3 4">
    <name type="scientific">Monoraphidium neglectum</name>
    <dbReference type="NCBI Taxonomy" id="145388"/>
    <lineage>
        <taxon>Eukaryota</taxon>
        <taxon>Viridiplantae</taxon>
        <taxon>Chlorophyta</taxon>
        <taxon>core chlorophytes</taxon>
        <taxon>Chlorophyceae</taxon>
        <taxon>CS clade</taxon>
        <taxon>Sphaeropleales</taxon>
        <taxon>Selenastraceae</taxon>
        <taxon>Monoraphidium</taxon>
    </lineage>
</organism>
<dbReference type="AlphaFoldDB" id="A0A0D2MKB2"/>
<evidence type="ECO:0000313" key="4">
    <source>
        <dbReference type="Proteomes" id="UP000054498"/>
    </source>
</evidence>
<protein>
    <recommendedName>
        <fullName evidence="2">SGNH hydrolase-type esterase domain-containing protein</fullName>
    </recommendedName>
</protein>
<dbReference type="PANTHER" id="PTHR14209">
    <property type="entry name" value="ISOAMYL ACETATE-HYDROLYZING ESTERASE 1"/>
    <property type="match status" value="1"/>
</dbReference>
<keyword evidence="1" id="KW-1133">Transmembrane helix</keyword>
<dbReference type="PANTHER" id="PTHR14209:SF19">
    <property type="entry name" value="ISOAMYL ACETATE-HYDROLYZING ESTERASE 1 HOMOLOG"/>
    <property type="match status" value="1"/>
</dbReference>
<dbReference type="InterPro" id="IPR036514">
    <property type="entry name" value="SGNH_hydro_sf"/>
</dbReference>
<dbReference type="KEGG" id="mng:MNEG_6922"/>
<dbReference type="GeneID" id="25739798"/>
<dbReference type="Pfam" id="PF13472">
    <property type="entry name" value="Lipase_GDSL_2"/>
    <property type="match status" value="1"/>
</dbReference>
<proteinExistence type="predicted"/>
<evidence type="ECO:0000259" key="2">
    <source>
        <dbReference type="Pfam" id="PF13472"/>
    </source>
</evidence>
<dbReference type="STRING" id="145388.A0A0D2MKB2"/>
<dbReference type="RefSeq" id="XP_013900056.1">
    <property type="nucleotide sequence ID" value="XM_014044602.1"/>
</dbReference>
<dbReference type="SUPFAM" id="SSF52266">
    <property type="entry name" value="SGNH hydrolase"/>
    <property type="match status" value="1"/>
</dbReference>
<keyword evidence="4" id="KW-1185">Reference proteome</keyword>
<dbReference type="Gene3D" id="3.40.50.1110">
    <property type="entry name" value="SGNH hydrolase"/>
    <property type="match status" value="1"/>
</dbReference>
<keyword evidence="1" id="KW-0812">Transmembrane</keyword>